<dbReference type="AlphaFoldDB" id="A0A0G1YHU5"/>
<dbReference type="GO" id="GO:0003723">
    <property type="term" value="F:RNA binding"/>
    <property type="evidence" value="ECO:0007669"/>
    <property type="project" value="InterPro"/>
</dbReference>
<dbReference type="InterPro" id="IPR002501">
    <property type="entry name" value="PsdUridine_synth_N"/>
</dbReference>
<evidence type="ECO:0000259" key="7">
    <source>
        <dbReference type="Pfam" id="PF16198"/>
    </source>
</evidence>
<evidence type="ECO:0000259" key="6">
    <source>
        <dbReference type="Pfam" id="PF01509"/>
    </source>
</evidence>
<dbReference type="InterPro" id="IPR020103">
    <property type="entry name" value="PsdUridine_synth_cat_dom_sf"/>
</dbReference>
<protein>
    <recommendedName>
        <fullName evidence="5">tRNA pseudouridine synthase B</fullName>
        <ecNumber evidence="5">5.4.99.25</ecNumber>
    </recommendedName>
    <alternativeName>
        <fullName evidence="5">tRNA pseudouridine(55) synthase</fullName>
        <shortName evidence="5">Psi55 synthase</shortName>
    </alternativeName>
    <alternativeName>
        <fullName evidence="5">tRNA pseudouridylate synthase</fullName>
    </alternativeName>
    <alternativeName>
        <fullName evidence="5">tRNA-uridine isomerase</fullName>
    </alternativeName>
</protein>
<proteinExistence type="inferred from homology"/>
<dbReference type="InterPro" id="IPR014780">
    <property type="entry name" value="tRNA_psdUridine_synth_TruB"/>
</dbReference>
<dbReference type="GO" id="GO:1990481">
    <property type="term" value="P:mRNA pseudouridine synthesis"/>
    <property type="evidence" value="ECO:0007669"/>
    <property type="project" value="TreeGrafter"/>
</dbReference>
<keyword evidence="3 5" id="KW-0819">tRNA processing</keyword>
<comment type="similarity">
    <text evidence="2 5">Belongs to the pseudouridine synthase TruB family. Type 1 subfamily.</text>
</comment>
<dbReference type="STRING" id="1619044.UY92_C0003G0012"/>
<evidence type="ECO:0000256" key="2">
    <source>
        <dbReference type="ARBA" id="ARBA00005642"/>
    </source>
</evidence>
<dbReference type="Gene3D" id="3.30.2350.10">
    <property type="entry name" value="Pseudouridine synthase"/>
    <property type="match status" value="1"/>
</dbReference>
<dbReference type="PATRIC" id="fig|1619044.3.peg.212"/>
<name>A0A0G1YHU5_9BACT</name>
<evidence type="ECO:0000256" key="1">
    <source>
        <dbReference type="ARBA" id="ARBA00000385"/>
    </source>
</evidence>
<evidence type="ECO:0000313" key="8">
    <source>
        <dbReference type="EMBL" id="KKW42806.1"/>
    </source>
</evidence>
<gene>
    <name evidence="5" type="primary">truB</name>
    <name evidence="8" type="ORF">UY92_C0003G0012</name>
</gene>
<keyword evidence="4 5" id="KW-0413">Isomerase</keyword>
<organism evidence="8 9">
    <name type="scientific">Candidatus Magasanikbacteria bacterium GW2011_GWA2_56_11</name>
    <dbReference type="NCBI Taxonomy" id="1619044"/>
    <lineage>
        <taxon>Bacteria</taxon>
        <taxon>Candidatus Magasanikiibacteriota</taxon>
    </lineage>
</organism>
<evidence type="ECO:0000313" key="9">
    <source>
        <dbReference type="Proteomes" id="UP000033870"/>
    </source>
</evidence>
<dbReference type="SUPFAM" id="SSF55120">
    <property type="entry name" value="Pseudouridine synthase"/>
    <property type="match status" value="1"/>
</dbReference>
<evidence type="ECO:0000256" key="5">
    <source>
        <dbReference type="HAMAP-Rule" id="MF_01080"/>
    </source>
</evidence>
<dbReference type="Proteomes" id="UP000033870">
    <property type="component" value="Unassembled WGS sequence"/>
</dbReference>
<feature type="active site" description="Nucleophile" evidence="5">
    <location>
        <position position="37"/>
    </location>
</feature>
<dbReference type="HAMAP" id="MF_01080">
    <property type="entry name" value="TruB_bact"/>
    <property type="match status" value="1"/>
</dbReference>
<sequence>MPFLLVNKPVGWTSHDVVAKLRGILREKKIGHAGTLDPFAMGLLIVGVGREATKRLDEFKRLEKEYEVAMKFGFVSDSYDCDGVIAPHPLARPVAKEELEKILPKYRGVIEQVPPMFSAKKVGGKKLYELARQGAEIERRPQTVTIFELEILECAPDSARLRVVCSSGTYIRSLVHDIGQDLGAGAYAAALVRTRIGPYRLSEAKTIEQISRPLSE</sequence>
<dbReference type="PANTHER" id="PTHR13767">
    <property type="entry name" value="TRNA-PSEUDOURIDINE SYNTHASE"/>
    <property type="match status" value="1"/>
</dbReference>
<dbReference type="InterPro" id="IPR032819">
    <property type="entry name" value="TruB_C"/>
</dbReference>
<dbReference type="Pfam" id="PF16198">
    <property type="entry name" value="TruB_C_2"/>
    <property type="match status" value="1"/>
</dbReference>
<reference evidence="8 9" key="1">
    <citation type="journal article" date="2015" name="Nature">
        <title>rRNA introns, odd ribosomes, and small enigmatic genomes across a large radiation of phyla.</title>
        <authorList>
            <person name="Brown C.T."/>
            <person name="Hug L.A."/>
            <person name="Thomas B.C."/>
            <person name="Sharon I."/>
            <person name="Castelle C.J."/>
            <person name="Singh A."/>
            <person name="Wilkins M.J."/>
            <person name="Williams K.H."/>
            <person name="Banfield J.F."/>
        </authorList>
    </citation>
    <scope>NUCLEOTIDE SEQUENCE [LARGE SCALE GENOMIC DNA]</scope>
</reference>
<feature type="domain" description="tRNA pseudouridylate synthase B C-terminal" evidence="7">
    <location>
        <begin position="172"/>
        <end position="211"/>
    </location>
</feature>
<dbReference type="Pfam" id="PF01509">
    <property type="entry name" value="TruB_N"/>
    <property type="match status" value="1"/>
</dbReference>
<dbReference type="EMBL" id="LCRX01000003">
    <property type="protein sequence ID" value="KKW42806.1"/>
    <property type="molecule type" value="Genomic_DNA"/>
</dbReference>
<evidence type="ECO:0000256" key="4">
    <source>
        <dbReference type="ARBA" id="ARBA00023235"/>
    </source>
</evidence>
<dbReference type="NCBIfam" id="TIGR00431">
    <property type="entry name" value="TruB"/>
    <property type="match status" value="1"/>
</dbReference>
<feature type="domain" description="Pseudouridine synthase II N-terminal" evidence="6">
    <location>
        <begin position="22"/>
        <end position="171"/>
    </location>
</feature>
<dbReference type="EC" id="5.4.99.25" evidence="5"/>
<evidence type="ECO:0000256" key="3">
    <source>
        <dbReference type="ARBA" id="ARBA00022694"/>
    </source>
</evidence>
<comment type="function">
    <text evidence="5">Responsible for synthesis of pseudouridine from uracil-55 in the psi GC loop of transfer RNAs.</text>
</comment>
<comment type="catalytic activity">
    <reaction evidence="1 5">
        <text>uridine(55) in tRNA = pseudouridine(55) in tRNA</text>
        <dbReference type="Rhea" id="RHEA:42532"/>
        <dbReference type="Rhea" id="RHEA-COMP:10101"/>
        <dbReference type="Rhea" id="RHEA-COMP:10102"/>
        <dbReference type="ChEBI" id="CHEBI:65314"/>
        <dbReference type="ChEBI" id="CHEBI:65315"/>
        <dbReference type="EC" id="5.4.99.25"/>
    </reaction>
</comment>
<comment type="caution">
    <text evidence="8">The sequence shown here is derived from an EMBL/GenBank/DDBJ whole genome shotgun (WGS) entry which is preliminary data.</text>
</comment>
<dbReference type="CDD" id="cd02573">
    <property type="entry name" value="PseudoU_synth_EcTruB"/>
    <property type="match status" value="1"/>
</dbReference>
<dbReference type="PANTHER" id="PTHR13767:SF2">
    <property type="entry name" value="PSEUDOURIDYLATE SYNTHASE TRUB1"/>
    <property type="match status" value="1"/>
</dbReference>
<accession>A0A0G1YHU5</accession>
<dbReference type="GO" id="GO:0160148">
    <property type="term" value="F:tRNA pseudouridine(55) synthase activity"/>
    <property type="evidence" value="ECO:0007669"/>
    <property type="project" value="UniProtKB-EC"/>
</dbReference>
<dbReference type="GO" id="GO:0031119">
    <property type="term" value="P:tRNA pseudouridine synthesis"/>
    <property type="evidence" value="ECO:0007669"/>
    <property type="project" value="UniProtKB-UniRule"/>
</dbReference>